<dbReference type="InterPro" id="IPR006638">
    <property type="entry name" value="Elp3/MiaA/NifB-like_rSAM"/>
</dbReference>
<sequence>MNIHPWNEAKVLDNVMKLGYNIPSQDQAMRLQKGEIIMPRKQLSFEDIERILPHIEKPGRYIGNEYNSVVKDWEDKLSLALIFPDVYEVGMSNLGLKILYHHVNKLDWAVAERAFSPWIDMERELRDNEIPLYSLETFTPLSQFDVVGFSLQYELSYSNVLTALDLGDIPVTSIDRGEEDPIVMAGGPNAFSPEPLAEFIDLFVVGEGEIVLIDVLEQIKELQQKGYSREDLLFKMTEIKGVYVPRFYEEQYENGEYMGVKPVKSDIPEVIHKRLIRDLDEIEYPTEMIVPNIDIVHNRAFVELFRGCTQGCRFCQAGMIYRPVRDRSPANLVDLSQQIVSKTGYEELSLTSLSTADYPQIDSLLDSLNDCFQNDIALSLPSLRADSFSVDLAKKVQQGKKTGLTFAPEAGTPRLRNVINKKVHEEDMMKAAEAAFKSGWDKIKLYFMIGLPTEREEDLEGIVELSNKVIKLYKQITGKNRLKLNVSTSTFVPKPHTPFQWMGQLSREEINRRQKYLKQNLNHPAINYSWTDPNPSFLEACIAKGDRKIGKVLYQAYLNGVRFDGWSDQFDFKLWEQAFSELGVNPEDYANKDLDLGQTLSWDHISPMIKKSFLKREYKRAIEEKTTSDCDHNLDNCSFCNICMETELLPSKEGRRN</sequence>
<feature type="domain" description="Radical SAM core" evidence="1">
    <location>
        <begin position="294"/>
        <end position="532"/>
    </location>
</feature>
<dbReference type="RefSeq" id="WP_012447008.1">
    <property type="nucleotide sequence ID" value="NC_010718.1"/>
</dbReference>
<dbReference type="Proteomes" id="UP000001683">
    <property type="component" value="Chromosome"/>
</dbReference>
<dbReference type="CDD" id="cd01335">
    <property type="entry name" value="Radical_SAM"/>
    <property type="match status" value="1"/>
</dbReference>
<dbReference type="AlphaFoldDB" id="B2A6B0"/>
<dbReference type="SMART" id="SM00729">
    <property type="entry name" value="Elp3"/>
    <property type="match status" value="1"/>
</dbReference>
<dbReference type="InterPro" id="IPR007197">
    <property type="entry name" value="rSAM"/>
</dbReference>
<proteinExistence type="predicted"/>
<dbReference type="STRING" id="457570.Nther_0525"/>
<dbReference type="PANTHER" id="PTHR42731:SF1">
    <property type="entry name" value="RADICAL SAM DOMAIN PROTEIN"/>
    <property type="match status" value="1"/>
</dbReference>
<evidence type="ECO:0000313" key="2">
    <source>
        <dbReference type="EMBL" id="ACB84121.1"/>
    </source>
</evidence>
<dbReference type="Pfam" id="PF19864">
    <property type="entry name" value="Radical_SAM_N2"/>
    <property type="match status" value="1"/>
</dbReference>
<dbReference type="InterPro" id="IPR023404">
    <property type="entry name" value="rSAM_horseshoe"/>
</dbReference>
<dbReference type="InParanoid" id="B2A6B0"/>
<dbReference type="InterPro" id="IPR058240">
    <property type="entry name" value="rSAM_sf"/>
</dbReference>
<dbReference type="EMBL" id="CP001034">
    <property type="protein sequence ID" value="ACB84121.1"/>
    <property type="molecule type" value="Genomic_DNA"/>
</dbReference>
<accession>B2A6B0</accession>
<dbReference type="SUPFAM" id="SSF102114">
    <property type="entry name" value="Radical SAM enzymes"/>
    <property type="match status" value="1"/>
</dbReference>
<keyword evidence="3" id="KW-1185">Reference proteome</keyword>
<dbReference type="Gene3D" id="3.80.30.20">
    <property type="entry name" value="tm_1862 like domain"/>
    <property type="match status" value="1"/>
</dbReference>
<dbReference type="PANTHER" id="PTHR42731">
    <property type="entry name" value="SLL1084 PROTEIN"/>
    <property type="match status" value="1"/>
</dbReference>
<dbReference type="HOGENOM" id="CLU_011543_3_2_9"/>
<name>B2A6B0_NATTJ</name>
<dbReference type="InterPro" id="IPR045784">
    <property type="entry name" value="Radical_SAM_N2"/>
</dbReference>
<dbReference type="SFLD" id="SFLDG01082">
    <property type="entry name" value="B12-binding_domain_containing"/>
    <property type="match status" value="1"/>
</dbReference>
<protein>
    <submittedName>
        <fullName evidence="2">Radical SAM domain protein</fullName>
    </submittedName>
</protein>
<gene>
    <name evidence="2" type="ordered locus">Nther_0525</name>
</gene>
<dbReference type="Pfam" id="PF04055">
    <property type="entry name" value="Radical_SAM"/>
    <property type="match status" value="1"/>
</dbReference>
<evidence type="ECO:0000259" key="1">
    <source>
        <dbReference type="PROSITE" id="PS51918"/>
    </source>
</evidence>
<dbReference type="eggNOG" id="COG1032">
    <property type="taxonomic scope" value="Bacteria"/>
</dbReference>
<dbReference type="GO" id="GO:0051536">
    <property type="term" value="F:iron-sulfur cluster binding"/>
    <property type="evidence" value="ECO:0007669"/>
    <property type="project" value="InterPro"/>
</dbReference>
<dbReference type="GO" id="GO:0003824">
    <property type="term" value="F:catalytic activity"/>
    <property type="evidence" value="ECO:0007669"/>
    <property type="project" value="InterPro"/>
</dbReference>
<reference evidence="2 3" key="1">
    <citation type="submission" date="2008-04" db="EMBL/GenBank/DDBJ databases">
        <title>Complete sequence of chromosome of Natranaerobius thermophilus JW/NM-WN-LF.</title>
        <authorList>
            <consortium name="US DOE Joint Genome Institute"/>
            <person name="Copeland A."/>
            <person name="Lucas S."/>
            <person name="Lapidus A."/>
            <person name="Glavina del Rio T."/>
            <person name="Dalin E."/>
            <person name="Tice H."/>
            <person name="Bruce D."/>
            <person name="Goodwin L."/>
            <person name="Pitluck S."/>
            <person name="Chertkov O."/>
            <person name="Brettin T."/>
            <person name="Detter J.C."/>
            <person name="Han C."/>
            <person name="Kuske C.R."/>
            <person name="Schmutz J."/>
            <person name="Larimer F."/>
            <person name="Land M."/>
            <person name="Hauser L."/>
            <person name="Kyrpides N."/>
            <person name="Lykidis A."/>
            <person name="Mesbah N.M."/>
            <person name="Wiegel J."/>
        </authorList>
    </citation>
    <scope>NUCLEOTIDE SEQUENCE [LARGE SCALE GENOMIC DNA]</scope>
    <source>
        <strain evidence="3">ATCC BAA-1301 / DSM 18059 / JW/NM-WN-LF</strain>
    </source>
</reference>
<dbReference type="SFLD" id="SFLDS00029">
    <property type="entry name" value="Radical_SAM"/>
    <property type="match status" value="1"/>
</dbReference>
<dbReference type="PROSITE" id="PS51918">
    <property type="entry name" value="RADICAL_SAM"/>
    <property type="match status" value="1"/>
</dbReference>
<evidence type="ECO:0000313" key="3">
    <source>
        <dbReference type="Proteomes" id="UP000001683"/>
    </source>
</evidence>
<dbReference type="KEGG" id="nth:Nther_0525"/>
<dbReference type="NCBIfam" id="TIGR03960">
    <property type="entry name" value="rSAM_fuse_unch"/>
    <property type="match status" value="1"/>
</dbReference>
<dbReference type="InterPro" id="IPR023862">
    <property type="entry name" value="CHP03960_rSAM"/>
</dbReference>
<organism evidence="2 3">
    <name type="scientific">Natranaerobius thermophilus (strain ATCC BAA-1301 / DSM 18059 / JW/NM-WN-LF)</name>
    <dbReference type="NCBI Taxonomy" id="457570"/>
    <lineage>
        <taxon>Bacteria</taxon>
        <taxon>Bacillati</taxon>
        <taxon>Bacillota</taxon>
        <taxon>Clostridia</taxon>
        <taxon>Natranaerobiales</taxon>
        <taxon>Natranaerobiaceae</taxon>
        <taxon>Natranaerobius</taxon>
    </lineage>
</organism>
<reference evidence="2 3" key="2">
    <citation type="journal article" date="2011" name="J. Bacteriol.">
        <title>Complete genome sequence of the anaerobic, halophilic alkalithermophile Natranaerobius thermophilus JW/NM-WN-LF.</title>
        <authorList>
            <person name="Zhao B."/>
            <person name="Mesbah N.M."/>
            <person name="Dalin E."/>
            <person name="Goodwin L."/>
            <person name="Nolan M."/>
            <person name="Pitluck S."/>
            <person name="Chertkov O."/>
            <person name="Brettin T.S."/>
            <person name="Han J."/>
            <person name="Larimer F.W."/>
            <person name="Land M.L."/>
            <person name="Hauser L."/>
            <person name="Kyrpides N."/>
            <person name="Wiegel J."/>
        </authorList>
    </citation>
    <scope>NUCLEOTIDE SEQUENCE [LARGE SCALE GENOMIC DNA]</scope>
    <source>
        <strain evidence="3">ATCC BAA-1301 / DSM 18059 / JW/NM-WN-LF</strain>
    </source>
</reference>